<dbReference type="InterPro" id="IPR036770">
    <property type="entry name" value="Ankyrin_rpt-contain_sf"/>
</dbReference>
<gene>
    <name evidence="1" type="ORF">M9Y10_015475</name>
</gene>
<reference evidence="1 2" key="1">
    <citation type="submission" date="2024-04" db="EMBL/GenBank/DDBJ databases">
        <title>Tritrichomonas musculus Genome.</title>
        <authorList>
            <person name="Alves-Ferreira E."/>
            <person name="Grigg M."/>
            <person name="Lorenzi H."/>
            <person name="Galac M."/>
        </authorList>
    </citation>
    <scope>NUCLEOTIDE SEQUENCE [LARGE SCALE GENOMIC DNA]</scope>
    <source>
        <strain evidence="1 2">EAF2021</strain>
    </source>
</reference>
<name>A0ABR2L2E1_9EUKA</name>
<dbReference type="PANTHER" id="PTHR24159">
    <property type="match status" value="1"/>
</dbReference>
<dbReference type="SMART" id="SM00248">
    <property type="entry name" value="ANK"/>
    <property type="match status" value="4"/>
</dbReference>
<comment type="caution">
    <text evidence="1">The sequence shown here is derived from an EMBL/GenBank/DDBJ whole genome shotgun (WGS) entry which is preliminary data.</text>
</comment>
<dbReference type="Proteomes" id="UP001470230">
    <property type="component" value="Unassembled WGS sequence"/>
</dbReference>
<organism evidence="1 2">
    <name type="scientific">Tritrichomonas musculus</name>
    <dbReference type="NCBI Taxonomy" id="1915356"/>
    <lineage>
        <taxon>Eukaryota</taxon>
        <taxon>Metamonada</taxon>
        <taxon>Parabasalia</taxon>
        <taxon>Tritrichomonadida</taxon>
        <taxon>Tritrichomonadidae</taxon>
        <taxon>Tritrichomonas</taxon>
    </lineage>
</organism>
<accession>A0ABR2L2E1</accession>
<dbReference type="Gene3D" id="1.25.40.20">
    <property type="entry name" value="Ankyrin repeat-containing domain"/>
    <property type="match status" value="1"/>
</dbReference>
<dbReference type="InterPro" id="IPR002110">
    <property type="entry name" value="Ankyrin_rpt"/>
</dbReference>
<dbReference type="EMBL" id="JAPFFF010000002">
    <property type="protein sequence ID" value="KAK8897519.1"/>
    <property type="molecule type" value="Genomic_DNA"/>
</dbReference>
<sequence>MNHFEIYAGLQNYLVMMHENDTSDLILKYILKYKLLQNEKVILLTMKLLASFVYSCPKLLDDIILILKKIPKFNLNLNIIDCDFDDIYTSQEIIQRLQILYYLLFKSNQITKSSYVKIVEKINSIYNELFEYYGMYFPPFSFITMPDDKNYLYKSIYHDDVYLLQETIELNNIDIDQEILFPNFEIYDTFSKPTLLEYSAFYGSICCFKYLFMKSNNISFEKLIEFSIVGGNFDIIHITENENHGTRFSNGQKLLYLAILYMKNELIEYILYNYDAKINGECYIKCINASNYNGLVILRDLENSASINDYGVYGLTPIIDAVFEGYADFFIYFLSLNEVDYKKVSRDGSNILDYAAAACREEIMDYLIKNKLIKPFDKGHNKVFCWWKAFEMFLHYQNIEDQEMKKCKWIKIDVNEISDDKDYLIYKRFYKKKYKKKDELIKKKRKKFTKNQKRKKRNLFKIYILHQDHFHNY</sequence>
<protein>
    <recommendedName>
        <fullName evidence="3">DUF3447 domain-containing protein</fullName>
    </recommendedName>
</protein>
<evidence type="ECO:0000313" key="2">
    <source>
        <dbReference type="Proteomes" id="UP001470230"/>
    </source>
</evidence>
<proteinExistence type="predicted"/>
<evidence type="ECO:0008006" key="3">
    <source>
        <dbReference type="Google" id="ProtNLM"/>
    </source>
</evidence>
<dbReference type="PANTHER" id="PTHR24159:SF5">
    <property type="entry name" value="ANK_REP_REGION DOMAIN-CONTAINING PROTEIN"/>
    <property type="match status" value="1"/>
</dbReference>
<keyword evidence="2" id="KW-1185">Reference proteome</keyword>
<dbReference type="SUPFAM" id="SSF48403">
    <property type="entry name" value="Ankyrin repeat"/>
    <property type="match status" value="1"/>
</dbReference>
<evidence type="ECO:0000313" key="1">
    <source>
        <dbReference type="EMBL" id="KAK8897519.1"/>
    </source>
</evidence>